<dbReference type="RefSeq" id="WP_305730491.1">
    <property type="nucleotide sequence ID" value="NZ_JAUZEA010000007.1"/>
</dbReference>
<proteinExistence type="predicted"/>
<protein>
    <submittedName>
        <fullName evidence="1">Uncharacterized protein</fullName>
    </submittedName>
</protein>
<dbReference type="EMBL" id="JAVIAC010000007">
    <property type="protein sequence ID" value="MDQ7953126.1"/>
    <property type="molecule type" value="Genomic_DNA"/>
</dbReference>
<gene>
    <name evidence="1" type="ORF">Q0031_15190</name>
</gene>
<name>A0AAP5F275_9GAMM</name>
<dbReference type="Proteomes" id="UP001240529">
    <property type="component" value="Unassembled WGS sequence"/>
</dbReference>
<reference evidence="1" key="1">
    <citation type="submission" date="2023-07" db="EMBL/GenBank/DDBJ databases">
        <authorList>
            <person name="Shahid S."/>
            <person name="Akbar M.Y."/>
            <person name="Ajmal W."/>
            <person name="Ansari A."/>
            <person name="Ghazanfar S."/>
        </authorList>
    </citation>
    <scope>NUCLEOTIDE SEQUENCE</scope>
    <source>
        <strain evidence="1">NIGAB</strain>
    </source>
</reference>
<dbReference type="AlphaFoldDB" id="A0AAP5F275"/>
<accession>A0AAP5F275</accession>
<sequence>MSTKFFKEANEHFTNMFGISIDEAGFSEAEFKQRYGDLSALEAAHQIGRDYDLDRIDNGWH</sequence>
<comment type="caution">
    <text evidence="1">The sequence shown here is derived from an EMBL/GenBank/DDBJ whole genome shotgun (WGS) entry which is preliminary data.</text>
</comment>
<evidence type="ECO:0000313" key="2">
    <source>
        <dbReference type="Proteomes" id="UP001240529"/>
    </source>
</evidence>
<evidence type="ECO:0000313" key="1">
    <source>
        <dbReference type="EMBL" id="MDQ7953126.1"/>
    </source>
</evidence>
<organism evidence="1 2">
    <name type="scientific">Stenotrophomonas geniculata</name>
    <dbReference type="NCBI Taxonomy" id="86188"/>
    <lineage>
        <taxon>Bacteria</taxon>
        <taxon>Pseudomonadati</taxon>
        <taxon>Pseudomonadota</taxon>
        <taxon>Gammaproteobacteria</taxon>
        <taxon>Lysobacterales</taxon>
        <taxon>Lysobacteraceae</taxon>
        <taxon>Stenotrophomonas</taxon>
    </lineage>
</organism>